<feature type="region of interest" description="Disordered" evidence="1">
    <location>
        <begin position="92"/>
        <end position="112"/>
    </location>
</feature>
<dbReference type="AlphaFoldDB" id="A0A937AC70"/>
<evidence type="ECO:0000313" key="2">
    <source>
        <dbReference type="EMBL" id="MBL0848823.1"/>
    </source>
</evidence>
<name>A0A937AC70_9HYPH</name>
<dbReference type="Pfam" id="PF07750">
    <property type="entry name" value="GcrA"/>
    <property type="match status" value="1"/>
</dbReference>
<organism evidence="2 3">
    <name type="scientific">Candidatus Liberibacter ctenarytainae</name>
    <dbReference type="NCBI Taxonomy" id="2020335"/>
    <lineage>
        <taxon>Bacteria</taxon>
        <taxon>Pseudomonadati</taxon>
        <taxon>Pseudomonadota</taxon>
        <taxon>Alphaproteobacteria</taxon>
        <taxon>Hyphomicrobiales</taxon>
        <taxon>Rhizobiaceae</taxon>
        <taxon>Liberibacter</taxon>
    </lineage>
</organism>
<evidence type="ECO:0000256" key="1">
    <source>
        <dbReference type="SAM" id="MobiDB-lite"/>
    </source>
</evidence>
<feature type="compositionally biased region" description="Basic and acidic residues" evidence="1">
    <location>
        <begin position="97"/>
        <end position="110"/>
    </location>
</feature>
<proteinExistence type="predicted"/>
<dbReference type="EMBL" id="SEOL01000002">
    <property type="protein sequence ID" value="MBL0848823.1"/>
    <property type="molecule type" value="Genomic_DNA"/>
</dbReference>
<gene>
    <name evidence="2" type="ORF">EU981_01795</name>
</gene>
<accession>A0A937AC70</accession>
<evidence type="ECO:0008006" key="4">
    <source>
        <dbReference type="Google" id="ProtNLM"/>
    </source>
</evidence>
<dbReference type="InterPro" id="IPR011681">
    <property type="entry name" value="GcrA"/>
</dbReference>
<dbReference type="Proteomes" id="UP000736856">
    <property type="component" value="Unassembled WGS sequence"/>
</dbReference>
<reference evidence="2" key="1">
    <citation type="submission" date="2019-02" db="EMBL/GenBank/DDBJ databases">
        <title>A novel Candidatus Liberibacter species associated with the New Zealand native fuchsia psyllid, Ctenarytaina fuchsiae.</title>
        <authorList>
            <person name="Thompson S.M."/>
            <person name="Jorgensen N."/>
            <person name="David C."/>
            <person name="Bulman S.R."/>
            <person name="Smith G.R."/>
        </authorList>
    </citation>
    <scope>NUCLEOTIDE SEQUENCE</scope>
    <source>
        <strain evidence="2">Oxford</strain>
    </source>
</reference>
<sequence>MVWTDERIDKLKKFWSEGLSASQIAVQLGGVTRNAVIGKVHRLFLASRTKIDESRHSTIDKKNPTIGESPSKIRRSTPVACVSNSVATDRVVSSGADSKRKSKFTEKEDGSSPGVVLPISRCLRLMELTEHTCKWPLGDPFGKDFAFCGGDVHNDSPYCDYHKRLAYQRVQDRRNKVRVNSK</sequence>
<evidence type="ECO:0000313" key="3">
    <source>
        <dbReference type="Proteomes" id="UP000736856"/>
    </source>
</evidence>
<comment type="caution">
    <text evidence="2">The sequence shown here is derived from an EMBL/GenBank/DDBJ whole genome shotgun (WGS) entry which is preliminary data.</text>
</comment>
<feature type="region of interest" description="Disordered" evidence="1">
    <location>
        <begin position="55"/>
        <end position="74"/>
    </location>
</feature>
<protein>
    <recommendedName>
        <fullName evidence="4">GcrA cell cycle regulator</fullName>
    </recommendedName>
</protein>